<dbReference type="PANTHER" id="PTHR33603:SF1">
    <property type="entry name" value="RIBOSOMAL RNA LARGE SUBUNIT METHYLTRANSFERASE H"/>
    <property type="match status" value="1"/>
</dbReference>
<keyword evidence="1 5" id="KW-0489">Methyltransferase</keyword>
<dbReference type="PIRSF" id="PIRSF004505">
    <property type="entry name" value="MT_bac"/>
    <property type="match status" value="1"/>
</dbReference>
<dbReference type="Gene3D" id="3.40.1280.10">
    <property type="match status" value="1"/>
</dbReference>
<feature type="binding site" evidence="5">
    <location>
        <position position="70"/>
    </location>
    <ligand>
        <name>S-adenosyl-L-methionine</name>
        <dbReference type="ChEBI" id="CHEBI:59789"/>
    </ligand>
</feature>
<sequence length="153" mass="17330">MIAKPLRLVCVGRLKTPYWREACAVYEKRLSRFRRLQVTEVKDAASDDRVQVEAGRLLEALPSSDRLIVLDERGKDLTSPGLAALLDKGDALGQGHMSFVIGGPFGLDQSVRDRAWFLLRLSALTLPHELARVLLMEQLYRAECLRNHVPYHH</sequence>
<gene>
    <name evidence="5" type="primary">rlmH</name>
    <name evidence="6" type="ORF">H9894_07300</name>
</gene>
<dbReference type="EC" id="2.1.1.177" evidence="5"/>
<reference evidence="6" key="2">
    <citation type="submission" date="2021-04" db="EMBL/GenBank/DDBJ databases">
        <authorList>
            <person name="Gilroy R."/>
        </authorList>
    </citation>
    <scope>NUCLEOTIDE SEQUENCE</scope>
    <source>
        <strain evidence="6">ChiHecec2B26-446</strain>
    </source>
</reference>
<evidence type="ECO:0000256" key="4">
    <source>
        <dbReference type="ARBA" id="ARBA00038303"/>
    </source>
</evidence>
<name>A0A9D1TPS2_9BACT</name>
<accession>A0A9D1TPS2</accession>
<dbReference type="Proteomes" id="UP000886752">
    <property type="component" value="Unassembled WGS sequence"/>
</dbReference>
<comment type="similarity">
    <text evidence="4 5">Belongs to the RNA methyltransferase RlmH family.</text>
</comment>
<comment type="catalytic activity">
    <reaction evidence="5">
        <text>pseudouridine(1915) in 23S rRNA + S-adenosyl-L-methionine = N(3)-methylpseudouridine(1915) in 23S rRNA + S-adenosyl-L-homocysteine + H(+)</text>
        <dbReference type="Rhea" id="RHEA:42752"/>
        <dbReference type="Rhea" id="RHEA-COMP:10221"/>
        <dbReference type="Rhea" id="RHEA-COMP:10222"/>
        <dbReference type="ChEBI" id="CHEBI:15378"/>
        <dbReference type="ChEBI" id="CHEBI:57856"/>
        <dbReference type="ChEBI" id="CHEBI:59789"/>
        <dbReference type="ChEBI" id="CHEBI:65314"/>
        <dbReference type="ChEBI" id="CHEBI:74486"/>
        <dbReference type="EC" id="2.1.1.177"/>
    </reaction>
</comment>
<keyword evidence="3 5" id="KW-0949">S-adenosyl-L-methionine</keyword>
<dbReference type="Pfam" id="PF02590">
    <property type="entry name" value="SPOUT_MTase"/>
    <property type="match status" value="1"/>
</dbReference>
<keyword evidence="5" id="KW-0698">rRNA processing</keyword>
<evidence type="ECO:0000313" key="6">
    <source>
        <dbReference type="EMBL" id="HIW00978.1"/>
    </source>
</evidence>
<dbReference type="GO" id="GO:0005737">
    <property type="term" value="C:cytoplasm"/>
    <property type="evidence" value="ECO:0007669"/>
    <property type="project" value="UniProtKB-SubCell"/>
</dbReference>
<dbReference type="EMBL" id="DXHV01000069">
    <property type="protein sequence ID" value="HIW00978.1"/>
    <property type="molecule type" value="Genomic_DNA"/>
</dbReference>
<dbReference type="InterPro" id="IPR029026">
    <property type="entry name" value="tRNA_m1G_MTases_N"/>
</dbReference>
<comment type="caution">
    <text evidence="6">The sequence shown here is derived from an EMBL/GenBank/DDBJ whole genome shotgun (WGS) entry which is preliminary data.</text>
</comment>
<comment type="function">
    <text evidence="5">Specifically methylates the pseudouridine at position 1915 (m3Psi1915) in 23S rRNA.</text>
</comment>
<dbReference type="GO" id="GO:0070038">
    <property type="term" value="F:rRNA (pseudouridine-N3-)-methyltransferase activity"/>
    <property type="evidence" value="ECO:0007669"/>
    <property type="project" value="UniProtKB-UniRule"/>
</dbReference>
<evidence type="ECO:0000256" key="3">
    <source>
        <dbReference type="ARBA" id="ARBA00022691"/>
    </source>
</evidence>
<dbReference type="HAMAP" id="MF_00658">
    <property type="entry name" value="23SrRNA_methyltr_H"/>
    <property type="match status" value="1"/>
</dbReference>
<evidence type="ECO:0000256" key="2">
    <source>
        <dbReference type="ARBA" id="ARBA00022679"/>
    </source>
</evidence>
<evidence type="ECO:0000256" key="1">
    <source>
        <dbReference type="ARBA" id="ARBA00022603"/>
    </source>
</evidence>
<dbReference type="SUPFAM" id="SSF75217">
    <property type="entry name" value="alpha/beta knot"/>
    <property type="match status" value="1"/>
</dbReference>
<reference evidence="6" key="1">
    <citation type="journal article" date="2021" name="PeerJ">
        <title>Extensive microbial diversity within the chicken gut microbiome revealed by metagenomics and culture.</title>
        <authorList>
            <person name="Gilroy R."/>
            <person name="Ravi A."/>
            <person name="Getino M."/>
            <person name="Pursley I."/>
            <person name="Horton D.L."/>
            <person name="Alikhan N.F."/>
            <person name="Baker D."/>
            <person name="Gharbi K."/>
            <person name="Hall N."/>
            <person name="Watson M."/>
            <person name="Adriaenssens E.M."/>
            <person name="Foster-Nyarko E."/>
            <person name="Jarju S."/>
            <person name="Secka A."/>
            <person name="Antonio M."/>
            <person name="Oren A."/>
            <person name="Chaudhuri R.R."/>
            <person name="La Ragione R."/>
            <person name="Hildebrand F."/>
            <person name="Pallen M.J."/>
        </authorList>
    </citation>
    <scope>NUCLEOTIDE SEQUENCE</scope>
    <source>
        <strain evidence="6">ChiHecec2B26-446</strain>
    </source>
</reference>
<keyword evidence="2 5" id="KW-0808">Transferase</keyword>
<protein>
    <recommendedName>
        <fullName evidence="5">Ribosomal RNA large subunit methyltransferase H</fullName>
        <ecNumber evidence="5">2.1.1.177</ecNumber>
    </recommendedName>
    <alternativeName>
        <fullName evidence="5">23S rRNA (pseudouridine1915-N3)-methyltransferase</fullName>
    </alternativeName>
    <alternativeName>
        <fullName evidence="5">23S rRNA m3Psi1915 methyltransferase</fullName>
    </alternativeName>
    <alternativeName>
        <fullName evidence="5">rRNA (pseudouridine-N3-)-methyltransferase RlmH</fullName>
    </alternativeName>
</protein>
<comment type="subcellular location">
    <subcellularLocation>
        <location evidence="5">Cytoplasm</location>
    </subcellularLocation>
</comment>
<dbReference type="CDD" id="cd18081">
    <property type="entry name" value="RlmH-like"/>
    <property type="match status" value="1"/>
</dbReference>
<proteinExistence type="inferred from homology"/>
<comment type="subunit">
    <text evidence="5">Homodimer.</text>
</comment>
<dbReference type="InterPro" id="IPR029028">
    <property type="entry name" value="Alpha/beta_knot_MTases"/>
</dbReference>
<evidence type="ECO:0000313" key="7">
    <source>
        <dbReference type="Proteomes" id="UP000886752"/>
    </source>
</evidence>
<organism evidence="6 7">
    <name type="scientific">Candidatus Desulfovibrio intestinipullorum</name>
    <dbReference type="NCBI Taxonomy" id="2838536"/>
    <lineage>
        <taxon>Bacteria</taxon>
        <taxon>Pseudomonadati</taxon>
        <taxon>Thermodesulfobacteriota</taxon>
        <taxon>Desulfovibrionia</taxon>
        <taxon>Desulfovibrionales</taxon>
        <taxon>Desulfovibrionaceae</taxon>
        <taxon>Desulfovibrio</taxon>
    </lineage>
</organism>
<feature type="binding site" evidence="5">
    <location>
        <begin position="121"/>
        <end position="126"/>
    </location>
    <ligand>
        <name>S-adenosyl-L-methionine</name>
        <dbReference type="ChEBI" id="CHEBI:59789"/>
    </ligand>
</feature>
<dbReference type="AlphaFoldDB" id="A0A9D1TPS2"/>
<feature type="binding site" evidence="5">
    <location>
        <position position="102"/>
    </location>
    <ligand>
        <name>S-adenosyl-L-methionine</name>
        <dbReference type="ChEBI" id="CHEBI:59789"/>
    </ligand>
</feature>
<evidence type="ECO:0000256" key="5">
    <source>
        <dbReference type="HAMAP-Rule" id="MF_00658"/>
    </source>
</evidence>
<dbReference type="PANTHER" id="PTHR33603">
    <property type="entry name" value="METHYLTRANSFERASE"/>
    <property type="match status" value="1"/>
</dbReference>
<dbReference type="InterPro" id="IPR003742">
    <property type="entry name" value="RlmH-like"/>
</dbReference>
<keyword evidence="5" id="KW-0963">Cytoplasm</keyword>